<dbReference type="GO" id="GO:0006013">
    <property type="term" value="P:mannose metabolic process"/>
    <property type="evidence" value="ECO:0007669"/>
    <property type="project" value="TreeGrafter"/>
</dbReference>
<dbReference type="PRINTS" id="PR00475">
    <property type="entry name" value="HEXOKINASE"/>
</dbReference>
<dbReference type="GO" id="GO:0001678">
    <property type="term" value="P:intracellular glucose homeostasis"/>
    <property type="evidence" value="ECO:0007669"/>
    <property type="project" value="InterPro"/>
</dbReference>
<dbReference type="SUPFAM" id="SSF53067">
    <property type="entry name" value="Actin-like ATPase domain"/>
    <property type="match status" value="2"/>
</dbReference>
<proteinExistence type="inferred from homology"/>
<reference evidence="9 10" key="1">
    <citation type="journal article" date="2020" name="Genomics">
        <title>Complete, high-quality genomes from long-read metagenomic sequencing of two wolf lichen thalli reveals enigmatic genome architecture.</title>
        <authorList>
            <person name="McKenzie S.K."/>
            <person name="Walston R.F."/>
            <person name="Allen J.L."/>
        </authorList>
    </citation>
    <scope>NUCLEOTIDE SEQUENCE [LARGE SCALE GENOMIC DNA]</scope>
    <source>
        <strain evidence="9">WasteWater1</strain>
    </source>
</reference>
<dbReference type="PANTHER" id="PTHR19443:SF24">
    <property type="entry name" value="PHOSPHOTRANSFERASE"/>
    <property type="match status" value="1"/>
</dbReference>
<dbReference type="GeneID" id="59330388"/>
<dbReference type="UniPathway" id="UPA00109">
    <property type="reaction ID" value="UER00180"/>
</dbReference>
<dbReference type="InterPro" id="IPR001312">
    <property type="entry name" value="Hexokinase"/>
</dbReference>
<feature type="domain" description="Hexokinase N-terminal" evidence="7">
    <location>
        <begin position="23"/>
        <end position="156"/>
    </location>
</feature>
<keyword evidence="2 6" id="KW-0808">Transferase</keyword>
<gene>
    <name evidence="9" type="ORF">HO133_001974</name>
</gene>
<dbReference type="PANTHER" id="PTHR19443">
    <property type="entry name" value="HEXOKINASE"/>
    <property type="match status" value="1"/>
</dbReference>
<dbReference type="InterPro" id="IPR043129">
    <property type="entry name" value="ATPase_NBD"/>
</dbReference>
<dbReference type="GO" id="GO:0008865">
    <property type="term" value="F:fructokinase activity"/>
    <property type="evidence" value="ECO:0007669"/>
    <property type="project" value="TreeGrafter"/>
</dbReference>
<evidence type="ECO:0000256" key="2">
    <source>
        <dbReference type="ARBA" id="ARBA00022679"/>
    </source>
</evidence>
<sequence>MSIQHPTSLESFLQEVQSQFEQRLRIEDLLALSKKLQAELQEQLTSGAQSQRMLPSLNYELPTGQEQGTFLALEVGGSNLRMALVELNGRDLGMRIQQTMCFPIDTDIRQLKEYAFFDWMAERIGELLGVEAKPSGYTAGNGPLPMGVAWSFPLESVQTMGPTTHVRDQKLNVRLDAIVNDSSSALLARAYLDPATRLATILGTGMNAAVHLPIAALDSSKFRSRASPVGNITHVLTNTELSMFGKGIFPTTRWDDILNTAHTLPDYQPFEYLVAGKYTGEIVRLIIVEATQTAGLFDGLLSQSFGNTPYAFDTKDLAFIDIDTSPGLADSRALFQQRHPFPHMPSERDIVFIKDVVRRVSTRSIAYFTVGIHALTAMLQKLETIDMDHVTIGCDGSIINKYPGYMERAQATLDEMVTHDSVAGKKRIVLESTIDSAVLGAAVAGAMAASVVNS</sequence>
<dbReference type="Gene3D" id="3.30.420.40">
    <property type="match status" value="1"/>
</dbReference>
<protein>
    <recommendedName>
        <fullName evidence="6">Phosphotransferase</fullName>
        <ecNumber evidence="6">2.7.1.-</ecNumber>
    </recommendedName>
</protein>
<dbReference type="PROSITE" id="PS51748">
    <property type="entry name" value="HEXOKINASE_2"/>
    <property type="match status" value="1"/>
</dbReference>
<accession>A0A8H6FBG9</accession>
<evidence type="ECO:0000256" key="1">
    <source>
        <dbReference type="ARBA" id="ARBA00009225"/>
    </source>
</evidence>
<dbReference type="GO" id="GO:0005536">
    <property type="term" value="F:D-glucose binding"/>
    <property type="evidence" value="ECO:0007669"/>
    <property type="project" value="InterPro"/>
</dbReference>
<dbReference type="Proteomes" id="UP000593566">
    <property type="component" value="Unassembled WGS sequence"/>
</dbReference>
<keyword evidence="6" id="KW-0324">Glycolysis</keyword>
<dbReference type="InterPro" id="IPR022673">
    <property type="entry name" value="Hexokinase_C"/>
</dbReference>
<dbReference type="Pfam" id="PF00349">
    <property type="entry name" value="Hexokinase_1"/>
    <property type="match status" value="1"/>
</dbReference>
<comment type="similarity">
    <text evidence="1 6">Belongs to the hexokinase family.</text>
</comment>
<keyword evidence="10" id="KW-1185">Reference proteome</keyword>
<dbReference type="EMBL" id="JACCJB010000013">
    <property type="protein sequence ID" value="KAF6222006.1"/>
    <property type="molecule type" value="Genomic_DNA"/>
</dbReference>
<dbReference type="RefSeq" id="XP_037151441.1">
    <property type="nucleotide sequence ID" value="XM_037292902.1"/>
</dbReference>
<comment type="caution">
    <text evidence="9">The sequence shown here is derived from an EMBL/GenBank/DDBJ whole genome shotgun (WGS) entry which is preliminary data.</text>
</comment>
<dbReference type="AlphaFoldDB" id="A0A8H6FBG9"/>
<evidence type="ECO:0000256" key="5">
    <source>
        <dbReference type="ARBA" id="ARBA00022840"/>
    </source>
</evidence>
<feature type="domain" description="Hexokinase C-terminal" evidence="8">
    <location>
        <begin position="198"/>
        <end position="447"/>
    </location>
</feature>
<dbReference type="GO" id="GO:0004340">
    <property type="term" value="F:glucokinase activity"/>
    <property type="evidence" value="ECO:0007669"/>
    <property type="project" value="TreeGrafter"/>
</dbReference>
<dbReference type="InterPro" id="IPR022672">
    <property type="entry name" value="Hexokinase_N"/>
</dbReference>
<organism evidence="9 10">
    <name type="scientific">Letharia lupina</name>
    <dbReference type="NCBI Taxonomy" id="560253"/>
    <lineage>
        <taxon>Eukaryota</taxon>
        <taxon>Fungi</taxon>
        <taxon>Dikarya</taxon>
        <taxon>Ascomycota</taxon>
        <taxon>Pezizomycotina</taxon>
        <taxon>Lecanoromycetes</taxon>
        <taxon>OSLEUM clade</taxon>
        <taxon>Lecanoromycetidae</taxon>
        <taxon>Lecanorales</taxon>
        <taxon>Lecanorineae</taxon>
        <taxon>Parmeliaceae</taxon>
        <taxon>Letharia</taxon>
    </lineage>
</organism>
<keyword evidence="5 6" id="KW-0067">ATP-binding</keyword>
<evidence type="ECO:0000313" key="9">
    <source>
        <dbReference type="EMBL" id="KAF6222006.1"/>
    </source>
</evidence>
<dbReference type="Gene3D" id="3.40.367.20">
    <property type="match status" value="1"/>
</dbReference>
<dbReference type="GO" id="GO:0005524">
    <property type="term" value="F:ATP binding"/>
    <property type="evidence" value="ECO:0007669"/>
    <property type="project" value="UniProtKB-UniRule"/>
</dbReference>
<evidence type="ECO:0000259" key="7">
    <source>
        <dbReference type="Pfam" id="PF00349"/>
    </source>
</evidence>
<evidence type="ECO:0000256" key="6">
    <source>
        <dbReference type="RuleBase" id="RU362007"/>
    </source>
</evidence>
<dbReference type="EC" id="2.7.1.-" evidence="6"/>
<dbReference type="GO" id="GO:0019158">
    <property type="term" value="F:mannokinase activity"/>
    <property type="evidence" value="ECO:0007669"/>
    <property type="project" value="TreeGrafter"/>
</dbReference>
<name>A0A8H6FBG9_9LECA</name>
<dbReference type="GO" id="GO:0005739">
    <property type="term" value="C:mitochondrion"/>
    <property type="evidence" value="ECO:0007669"/>
    <property type="project" value="TreeGrafter"/>
</dbReference>
<evidence type="ECO:0000313" key="10">
    <source>
        <dbReference type="Proteomes" id="UP000593566"/>
    </source>
</evidence>
<keyword evidence="4 6" id="KW-0418">Kinase</keyword>
<dbReference type="GO" id="GO:0006096">
    <property type="term" value="P:glycolytic process"/>
    <property type="evidence" value="ECO:0007669"/>
    <property type="project" value="UniProtKB-UniPathway"/>
</dbReference>
<dbReference type="GO" id="GO:0006006">
    <property type="term" value="P:glucose metabolic process"/>
    <property type="evidence" value="ECO:0007669"/>
    <property type="project" value="TreeGrafter"/>
</dbReference>
<keyword evidence="3 6" id="KW-0547">Nucleotide-binding</keyword>
<evidence type="ECO:0000256" key="3">
    <source>
        <dbReference type="ARBA" id="ARBA00022741"/>
    </source>
</evidence>
<evidence type="ECO:0000256" key="4">
    <source>
        <dbReference type="ARBA" id="ARBA00022777"/>
    </source>
</evidence>
<evidence type="ECO:0000259" key="8">
    <source>
        <dbReference type="Pfam" id="PF03727"/>
    </source>
</evidence>
<dbReference type="Pfam" id="PF03727">
    <property type="entry name" value="Hexokinase_2"/>
    <property type="match status" value="1"/>
</dbReference>
<dbReference type="GO" id="GO:0005829">
    <property type="term" value="C:cytosol"/>
    <property type="evidence" value="ECO:0007669"/>
    <property type="project" value="TreeGrafter"/>
</dbReference>